<dbReference type="Proteomes" id="UP000585272">
    <property type="component" value="Unassembled WGS sequence"/>
</dbReference>
<proteinExistence type="predicted"/>
<evidence type="ECO:0000256" key="4">
    <source>
        <dbReference type="ARBA" id="ARBA00022989"/>
    </source>
</evidence>
<evidence type="ECO:0000256" key="1">
    <source>
        <dbReference type="ARBA" id="ARBA00004651"/>
    </source>
</evidence>
<dbReference type="InterPro" id="IPR001851">
    <property type="entry name" value="ABC_transp_permease"/>
</dbReference>
<protein>
    <submittedName>
        <fullName evidence="7">Ribose transport system permease protein</fullName>
    </submittedName>
</protein>
<evidence type="ECO:0000256" key="5">
    <source>
        <dbReference type="ARBA" id="ARBA00023136"/>
    </source>
</evidence>
<feature type="transmembrane region" description="Helical" evidence="6">
    <location>
        <begin position="46"/>
        <end position="66"/>
    </location>
</feature>
<keyword evidence="8" id="KW-1185">Reference proteome</keyword>
<feature type="transmembrane region" description="Helical" evidence="6">
    <location>
        <begin position="123"/>
        <end position="146"/>
    </location>
</feature>
<feature type="transmembrane region" description="Helical" evidence="6">
    <location>
        <begin position="72"/>
        <end position="93"/>
    </location>
</feature>
<comment type="caution">
    <text evidence="7">The sequence shown here is derived from an EMBL/GenBank/DDBJ whole genome shotgun (WGS) entry which is preliminary data.</text>
</comment>
<evidence type="ECO:0000313" key="8">
    <source>
        <dbReference type="Proteomes" id="UP000585272"/>
    </source>
</evidence>
<gene>
    <name evidence="7" type="ORF">BDZ31_000069</name>
</gene>
<comment type="subcellular location">
    <subcellularLocation>
        <location evidence="1">Cell membrane</location>
        <topology evidence="1">Multi-pass membrane protein</topology>
    </subcellularLocation>
</comment>
<organism evidence="7 8">
    <name type="scientific">Conexibacter arvalis</name>
    <dbReference type="NCBI Taxonomy" id="912552"/>
    <lineage>
        <taxon>Bacteria</taxon>
        <taxon>Bacillati</taxon>
        <taxon>Actinomycetota</taxon>
        <taxon>Thermoleophilia</taxon>
        <taxon>Solirubrobacterales</taxon>
        <taxon>Conexibacteraceae</taxon>
        <taxon>Conexibacter</taxon>
    </lineage>
</organism>
<evidence type="ECO:0000256" key="6">
    <source>
        <dbReference type="SAM" id="Phobius"/>
    </source>
</evidence>
<feature type="transmembrane region" description="Helical" evidence="6">
    <location>
        <begin position="191"/>
        <end position="213"/>
    </location>
</feature>
<keyword evidence="4 6" id="KW-1133">Transmembrane helix</keyword>
<feature type="transmembrane region" description="Helical" evidence="6">
    <location>
        <begin position="153"/>
        <end position="171"/>
    </location>
</feature>
<feature type="transmembrane region" description="Helical" evidence="6">
    <location>
        <begin position="325"/>
        <end position="341"/>
    </location>
</feature>
<keyword evidence="3 6" id="KW-0812">Transmembrane</keyword>
<dbReference type="Pfam" id="PF02653">
    <property type="entry name" value="BPD_transp_2"/>
    <property type="match status" value="1"/>
</dbReference>
<feature type="transmembrane region" description="Helical" evidence="6">
    <location>
        <begin position="245"/>
        <end position="268"/>
    </location>
</feature>
<accession>A0A840I6E2</accession>
<dbReference type="AlphaFoldDB" id="A0A840I6E2"/>
<feature type="transmembrane region" description="Helical" evidence="6">
    <location>
        <begin position="274"/>
        <end position="293"/>
    </location>
</feature>
<evidence type="ECO:0000256" key="2">
    <source>
        <dbReference type="ARBA" id="ARBA00022475"/>
    </source>
</evidence>
<keyword evidence="2" id="KW-1003">Cell membrane</keyword>
<dbReference type="RefSeq" id="WP_183337881.1">
    <property type="nucleotide sequence ID" value="NZ_JACHNU010000001.1"/>
</dbReference>
<dbReference type="PANTHER" id="PTHR32196:SF63">
    <property type="entry name" value="INNER MEMBRANE ABC TRANSPORTER PERMEASE PROTEIN YJFF"/>
    <property type="match status" value="1"/>
</dbReference>
<name>A0A840I6E2_9ACTN</name>
<dbReference type="EMBL" id="JACHNU010000001">
    <property type="protein sequence ID" value="MBB4660496.1"/>
    <property type="molecule type" value="Genomic_DNA"/>
</dbReference>
<reference evidence="7 8" key="1">
    <citation type="submission" date="2020-08" db="EMBL/GenBank/DDBJ databases">
        <title>Genomic Encyclopedia of Archaeal and Bacterial Type Strains, Phase II (KMG-II): from individual species to whole genera.</title>
        <authorList>
            <person name="Goeker M."/>
        </authorList>
    </citation>
    <scope>NUCLEOTIDE SEQUENCE [LARGE SCALE GENOMIC DNA]</scope>
    <source>
        <strain evidence="7 8">DSM 23288</strain>
    </source>
</reference>
<dbReference type="GO" id="GO:0005886">
    <property type="term" value="C:plasma membrane"/>
    <property type="evidence" value="ECO:0007669"/>
    <property type="project" value="UniProtKB-SubCell"/>
</dbReference>
<sequence length="354" mass="36120">MPTETTEQTTGRAARAAAASVGTVNLGDGRESTAARVRGVLLRPHYALPFVTLLLFLYLTFANEYFFSERNLLNITSAMAVVGIAAAFATIVVISGGIDLSPVVIFIMAGIVAQATLSAGVPVVPAVLLGVAAGGAIGLLNGLLIAVGNLNPFIVTLGTNFLFTGLAFVLTEGDALVIDNEAFREIGTSRLIGNVPTPTLIMLGTFLVAFCILRFTRFGVHVFAIGGDADAARLSGVPVTRVKTLVYVAAGLAAGVAGVVVCASSGSVAPFQAAGQNDLLTILAAVIIGGTALEGGRGTVVGTLVGLLLLGIIANGLVLQDVSSFWQPVVVGGALLIAIILDEARRRAALKVVK</sequence>
<dbReference type="PANTHER" id="PTHR32196">
    <property type="entry name" value="ABC TRANSPORTER PERMEASE PROTEIN YPHD-RELATED-RELATED"/>
    <property type="match status" value="1"/>
</dbReference>
<dbReference type="CDD" id="cd06579">
    <property type="entry name" value="TM_PBP1_transp_AraH_like"/>
    <property type="match status" value="1"/>
</dbReference>
<dbReference type="GO" id="GO:0022857">
    <property type="term" value="F:transmembrane transporter activity"/>
    <property type="evidence" value="ECO:0007669"/>
    <property type="project" value="InterPro"/>
</dbReference>
<feature type="transmembrane region" description="Helical" evidence="6">
    <location>
        <begin position="100"/>
        <end position="117"/>
    </location>
</feature>
<evidence type="ECO:0000256" key="3">
    <source>
        <dbReference type="ARBA" id="ARBA00022692"/>
    </source>
</evidence>
<evidence type="ECO:0000313" key="7">
    <source>
        <dbReference type="EMBL" id="MBB4660496.1"/>
    </source>
</evidence>
<feature type="transmembrane region" description="Helical" evidence="6">
    <location>
        <begin position="300"/>
        <end position="319"/>
    </location>
</feature>
<keyword evidence="5 6" id="KW-0472">Membrane</keyword>